<sequence>MYDISIFVHSGLITQTVANAIKIEAQKNFGGDIFSALLSHDIREEQILEVLSHEYNIPYKIMEPSAVSNDVMAYITEASAKEYNLIPLKIEKGVLEIGILDPNLNNAMDAIRFISENKSVAYKIFLISPRLFKSVFSRYGGVGNITDDALKQVVGGKKKDKDNDKDLLTITNDETKPVDVTATKEDAPMRRVLSTIIRDAIALKSSDIHIENTGKSVRVRYRVDGILETKTTLPSETAASLVALVKLNARLLLDEHRKPQDGGFSVAYENHKVDLRISTLPAYYGEKVVIRILDTEQGILKLTDIGMDEAHLVMMREALKRPYGLILITGPTGSGKSTTLYAMLSELDRETRNIVSLEDPVEYHVEGITQSQVQPTIGYSFAVGLRSILRQDPDVIMVGEIRDKETAELAIQAALTGHLVLATLHTNNAVGAIPRLIDMGIDPYLIAPTLILSVAQRLTRTFANDKSKNATPATESVIEMYNKSVSDLPKEIIDALIKPEFMYDPVPSGEFPLGLKGRLPVLEMFKIDKDMQHLILGSPKEDELYKLARSKGMITMREDAFQKAFAGKIPFKEVYSL</sequence>
<dbReference type="SMART" id="SM00382">
    <property type="entry name" value="AAA"/>
    <property type="match status" value="1"/>
</dbReference>
<dbReference type="PANTHER" id="PTHR30258:SF3">
    <property type="entry name" value="SLL1921 PROTEIN"/>
    <property type="match status" value="1"/>
</dbReference>
<evidence type="ECO:0000256" key="3">
    <source>
        <dbReference type="ARBA" id="ARBA00022840"/>
    </source>
</evidence>
<keyword evidence="3" id="KW-0067">ATP-binding</keyword>
<name>A0A1F6WP23_9BACT</name>
<dbReference type="Pfam" id="PF00437">
    <property type="entry name" value="T2SSE"/>
    <property type="match status" value="1"/>
</dbReference>
<gene>
    <name evidence="5" type="ORF">A2903_01750</name>
</gene>
<dbReference type="GO" id="GO:0016887">
    <property type="term" value="F:ATP hydrolysis activity"/>
    <property type="evidence" value="ECO:0007669"/>
    <property type="project" value="TreeGrafter"/>
</dbReference>
<dbReference type="SUPFAM" id="SSF52540">
    <property type="entry name" value="P-loop containing nucleoside triphosphate hydrolases"/>
    <property type="match status" value="1"/>
</dbReference>
<dbReference type="SUPFAM" id="SSF160246">
    <property type="entry name" value="EspE N-terminal domain-like"/>
    <property type="match status" value="1"/>
</dbReference>
<dbReference type="InterPro" id="IPR007831">
    <property type="entry name" value="T2SS_GspE_N"/>
</dbReference>
<dbReference type="STRING" id="1801764.A2903_01750"/>
<protein>
    <recommendedName>
        <fullName evidence="4">Bacterial type II secretion system protein E domain-containing protein</fullName>
    </recommendedName>
</protein>
<dbReference type="EMBL" id="MFUO01000024">
    <property type="protein sequence ID" value="OGI83613.1"/>
    <property type="molecule type" value="Genomic_DNA"/>
</dbReference>
<dbReference type="GO" id="GO:0005524">
    <property type="term" value="F:ATP binding"/>
    <property type="evidence" value="ECO:0007669"/>
    <property type="project" value="UniProtKB-KW"/>
</dbReference>
<evidence type="ECO:0000256" key="2">
    <source>
        <dbReference type="ARBA" id="ARBA00022741"/>
    </source>
</evidence>
<dbReference type="InterPro" id="IPR027417">
    <property type="entry name" value="P-loop_NTPase"/>
</dbReference>
<dbReference type="Gene3D" id="3.40.50.300">
    <property type="entry name" value="P-loop containing nucleotide triphosphate hydrolases"/>
    <property type="match status" value="1"/>
</dbReference>
<feature type="domain" description="Bacterial type II secretion system protein E" evidence="4">
    <location>
        <begin position="389"/>
        <end position="403"/>
    </location>
</feature>
<evidence type="ECO:0000313" key="6">
    <source>
        <dbReference type="Proteomes" id="UP000178184"/>
    </source>
</evidence>
<dbReference type="Proteomes" id="UP000178184">
    <property type="component" value="Unassembled WGS sequence"/>
</dbReference>
<organism evidence="5 6">
    <name type="scientific">Candidatus Nomurabacteria bacterium RIFCSPLOWO2_01_FULL_33_17</name>
    <dbReference type="NCBI Taxonomy" id="1801764"/>
    <lineage>
        <taxon>Bacteria</taxon>
        <taxon>Candidatus Nomuraibacteriota</taxon>
    </lineage>
</organism>
<evidence type="ECO:0000256" key="1">
    <source>
        <dbReference type="ARBA" id="ARBA00006611"/>
    </source>
</evidence>
<dbReference type="InterPro" id="IPR037257">
    <property type="entry name" value="T2SS_E_N_sf"/>
</dbReference>
<dbReference type="Gene3D" id="3.30.450.90">
    <property type="match status" value="1"/>
</dbReference>
<keyword evidence="2" id="KW-0547">Nucleotide-binding</keyword>
<dbReference type="PROSITE" id="PS00662">
    <property type="entry name" value="T2SP_E"/>
    <property type="match status" value="1"/>
</dbReference>
<comment type="similarity">
    <text evidence="1">Belongs to the GSP E family.</text>
</comment>
<dbReference type="Pfam" id="PF05157">
    <property type="entry name" value="MshEN"/>
    <property type="match status" value="1"/>
</dbReference>
<dbReference type="GO" id="GO:0005886">
    <property type="term" value="C:plasma membrane"/>
    <property type="evidence" value="ECO:0007669"/>
    <property type="project" value="TreeGrafter"/>
</dbReference>
<dbReference type="InterPro" id="IPR003593">
    <property type="entry name" value="AAA+_ATPase"/>
</dbReference>
<dbReference type="AlphaFoldDB" id="A0A1F6WP23"/>
<comment type="caution">
    <text evidence="5">The sequence shown here is derived from an EMBL/GenBank/DDBJ whole genome shotgun (WGS) entry which is preliminary data.</text>
</comment>
<reference evidence="5 6" key="1">
    <citation type="journal article" date="2016" name="Nat. Commun.">
        <title>Thousands of microbial genomes shed light on interconnected biogeochemical processes in an aquifer system.</title>
        <authorList>
            <person name="Anantharaman K."/>
            <person name="Brown C.T."/>
            <person name="Hug L.A."/>
            <person name="Sharon I."/>
            <person name="Castelle C.J."/>
            <person name="Probst A.J."/>
            <person name="Thomas B.C."/>
            <person name="Singh A."/>
            <person name="Wilkins M.J."/>
            <person name="Karaoz U."/>
            <person name="Brodie E.L."/>
            <person name="Williams K.H."/>
            <person name="Hubbard S.S."/>
            <person name="Banfield J.F."/>
        </authorList>
    </citation>
    <scope>NUCLEOTIDE SEQUENCE [LARGE SCALE GENOMIC DNA]</scope>
</reference>
<evidence type="ECO:0000259" key="4">
    <source>
        <dbReference type="PROSITE" id="PS00662"/>
    </source>
</evidence>
<dbReference type="PANTHER" id="PTHR30258">
    <property type="entry name" value="TYPE II SECRETION SYSTEM PROTEIN GSPE-RELATED"/>
    <property type="match status" value="1"/>
</dbReference>
<proteinExistence type="inferred from homology"/>
<dbReference type="Gene3D" id="3.30.300.160">
    <property type="entry name" value="Type II secretion system, protein E, N-terminal domain"/>
    <property type="match status" value="1"/>
</dbReference>
<dbReference type="CDD" id="cd01129">
    <property type="entry name" value="PulE-GspE-like"/>
    <property type="match status" value="1"/>
</dbReference>
<accession>A0A1F6WP23</accession>
<evidence type="ECO:0000313" key="5">
    <source>
        <dbReference type="EMBL" id="OGI83613.1"/>
    </source>
</evidence>
<dbReference type="InterPro" id="IPR001482">
    <property type="entry name" value="T2SS/T4SS_dom"/>
</dbReference>